<comment type="similarity">
    <text evidence="4">Belongs to the SNF2/RAD54 helicase family. SMARCAL1 subfamily.</text>
</comment>
<dbReference type="HOGENOM" id="CLU_000315_33_1_1"/>
<dbReference type="GO" id="GO:0031297">
    <property type="term" value="P:replication fork processing"/>
    <property type="evidence" value="ECO:0007669"/>
    <property type="project" value="TreeGrafter"/>
</dbReference>
<dbReference type="Pfam" id="PF00176">
    <property type="entry name" value="SNF2-rel_dom"/>
    <property type="match status" value="1"/>
</dbReference>
<dbReference type="GO" id="GO:0016787">
    <property type="term" value="F:hydrolase activity"/>
    <property type="evidence" value="ECO:0007669"/>
    <property type="project" value="UniProtKB-KW"/>
</dbReference>
<dbReference type="InterPro" id="IPR049730">
    <property type="entry name" value="SNF2/RAD54-like_C"/>
</dbReference>
<accession>E0VTZ0</accession>
<dbReference type="InterPro" id="IPR027417">
    <property type="entry name" value="P-loop_NTPase"/>
</dbReference>
<dbReference type="GO" id="GO:0005524">
    <property type="term" value="F:ATP binding"/>
    <property type="evidence" value="ECO:0007669"/>
    <property type="project" value="InterPro"/>
</dbReference>
<dbReference type="InterPro" id="IPR014001">
    <property type="entry name" value="Helicase_ATP-bd"/>
</dbReference>
<protein>
    <recommendedName>
        <fullName evidence="11">SWI/SNF-related matrix-associated actin-dependent regulator of chromatin subfamily A-like protein 1</fullName>
    </recommendedName>
</protein>
<dbReference type="STRING" id="121224.E0VTZ0"/>
<evidence type="ECO:0000313" key="9">
    <source>
        <dbReference type="EnsemblMetazoa" id="PHUM440690-PA"/>
    </source>
</evidence>
<dbReference type="InterPro" id="IPR000330">
    <property type="entry name" value="SNF2_N"/>
</dbReference>
<evidence type="ECO:0000313" key="10">
    <source>
        <dbReference type="Proteomes" id="UP000009046"/>
    </source>
</evidence>
<dbReference type="AlphaFoldDB" id="E0VTZ0"/>
<evidence type="ECO:0000256" key="1">
    <source>
        <dbReference type="ARBA" id="ARBA00004123"/>
    </source>
</evidence>
<dbReference type="Gene3D" id="3.40.50.10810">
    <property type="entry name" value="Tandem AAA-ATPase domain"/>
    <property type="match status" value="1"/>
</dbReference>
<dbReference type="PANTHER" id="PTHR45766:SF6">
    <property type="entry name" value="SWI_SNF-RELATED MATRIX-ASSOCIATED ACTIN-DEPENDENT REGULATOR OF CHROMATIN SUBFAMILY A-LIKE PROTEIN 1"/>
    <property type="match status" value="1"/>
</dbReference>
<dbReference type="Proteomes" id="UP000009046">
    <property type="component" value="Unassembled WGS sequence"/>
</dbReference>
<dbReference type="EnsemblMetazoa" id="PHUM440690-RA">
    <property type="protein sequence ID" value="PHUM440690-PA"/>
    <property type="gene ID" value="PHUM440690"/>
</dbReference>
<dbReference type="GO" id="GO:0043596">
    <property type="term" value="C:nuclear replication fork"/>
    <property type="evidence" value="ECO:0007669"/>
    <property type="project" value="TreeGrafter"/>
</dbReference>
<proteinExistence type="inferred from homology"/>
<evidence type="ECO:0000256" key="3">
    <source>
        <dbReference type="ARBA" id="ARBA00023242"/>
    </source>
</evidence>
<feature type="domain" description="Helicase ATP-binding" evidence="5">
    <location>
        <begin position="176"/>
        <end position="331"/>
    </location>
</feature>
<dbReference type="InterPro" id="IPR010003">
    <property type="entry name" value="HARP_dom"/>
</dbReference>
<dbReference type="EMBL" id="AAZO01005376">
    <property type="status" value="NOT_ANNOTATED_CDS"/>
    <property type="molecule type" value="Genomic_DNA"/>
</dbReference>
<dbReference type="PROSITE" id="PS51192">
    <property type="entry name" value="HELICASE_ATP_BIND_1"/>
    <property type="match status" value="1"/>
</dbReference>
<keyword evidence="2" id="KW-0378">Hydrolase</keyword>
<evidence type="ECO:0000259" key="5">
    <source>
        <dbReference type="PROSITE" id="PS51192"/>
    </source>
</evidence>
<evidence type="ECO:0000256" key="2">
    <source>
        <dbReference type="ARBA" id="ARBA00022801"/>
    </source>
</evidence>
<dbReference type="InterPro" id="IPR001650">
    <property type="entry name" value="Helicase_C-like"/>
</dbReference>
<dbReference type="CDD" id="cd18010">
    <property type="entry name" value="DEXHc_HARP_SMARCAL1"/>
    <property type="match status" value="1"/>
</dbReference>
<dbReference type="PROSITE" id="PS51194">
    <property type="entry name" value="HELICASE_CTER"/>
    <property type="match status" value="1"/>
</dbReference>
<dbReference type="KEGG" id="phu:Phum_PHUM440690"/>
<evidence type="ECO:0000259" key="7">
    <source>
        <dbReference type="PROSITE" id="PS51467"/>
    </source>
</evidence>
<dbReference type="OrthoDB" id="2801544at2759"/>
<dbReference type="PROSITE" id="PS51467">
    <property type="entry name" value="HARP"/>
    <property type="match status" value="1"/>
</dbReference>
<keyword evidence="10" id="KW-1185">Reference proteome</keyword>
<sequence>MNLSADQRKKIEENRAAALLKKKQFNQKTNSILTSNLTSSSNKINENINKNKITNNFFKKNVEKQETPYVNVTFSAINEDRFIADMNYHAPSIEVFKTIPGKLYDSVLKKWTFPLSEHSNLTSKLRNLKPEVIVNAIPDNVFKTLCAPDEPEEVDWSRIDKNLRDSLMPFQVEGVRFGIKKNGRCLIADDMGLGKTIQSLGIACYFKNNWPLLIICPSSMRFPWQEAIKTFMPNINPTISVLISGKDSIYNEDIIITSYDIMKICYENIRKKKFGVVIFDESHALKNNKSARTQVALQLCKNISRVILLSGTPALSRPLELYSQISAIDPLIFPNFYDFGIRYCNGKKDKFGWNFTGSSNLEELEIFLKKRIMVRRLKSEVLAQLPSKIRKIVILNPNMVKSVSKKMRQMESQFESQKGVEKQSTLISYYSITGNAKLSAVCEYIGDKLENSNKFLVFAHHSNVLDGICDLLNNKKVDYIRIDGTVSSENRQIKCQEFQSNPNCKVAVLSLKAANTGLTLTEAQLVIFAELYWNPGELIQAEDRAHRIGQRDSVLVEYLIAKGTADDHLWSLVQLKLNILNKVGLSKDDFKNTDTEKLENKNQLTITSMFANSIEEKIEENNDIVNEMKDDDIFENIDLDEIESEYLISSKRQKMNS</sequence>
<evidence type="ECO:0008006" key="11">
    <source>
        <dbReference type="Google" id="ProtNLM"/>
    </source>
</evidence>
<reference evidence="8" key="1">
    <citation type="submission" date="2007-04" db="EMBL/GenBank/DDBJ databases">
        <title>Annotation of Pediculus humanus corporis strain USDA.</title>
        <authorList>
            <person name="Kirkness E."/>
            <person name="Hannick L."/>
            <person name="Hass B."/>
            <person name="Bruggner R."/>
            <person name="Lawson D."/>
            <person name="Bidwell S."/>
            <person name="Joardar V."/>
            <person name="Caler E."/>
            <person name="Walenz B."/>
            <person name="Inman J."/>
            <person name="Schobel S."/>
            <person name="Galinsky K."/>
            <person name="Amedeo P."/>
            <person name="Strausberg R."/>
        </authorList>
    </citation>
    <scope>NUCLEOTIDE SEQUENCE</scope>
    <source>
        <strain evidence="8">USDA</strain>
    </source>
</reference>
<reference evidence="8" key="2">
    <citation type="submission" date="2007-04" db="EMBL/GenBank/DDBJ databases">
        <title>The genome of the human body louse.</title>
        <authorList>
            <consortium name="The Human Body Louse Genome Consortium"/>
            <person name="Kirkness E."/>
            <person name="Walenz B."/>
            <person name="Hass B."/>
            <person name="Bruggner R."/>
            <person name="Strausberg R."/>
        </authorList>
    </citation>
    <scope>NUCLEOTIDE SEQUENCE</scope>
    <source>
        <strain evidence="8">USDA</strain>
    </source>
</reference>
<dbReference type="RefSeq" id="XP_002429584.1">
    <property type="nucleotide sequence ID" value="XM_002429539.1"/>
</dbReference>
<dbReference type="eggNOG" id="KOG1000">
    <property type="taxonomic scope" value="Eukaryota"/>
</dbReference>
<evidence type="ECO:0000256" key="4">
    <source>
        <dbReference type="PROSITE-ProRule" id="PRU00800"/>
    </source>
</evidence>
<dbReference type="SMART" id="SM00490">
    <property type="entry name" value="HELICc"/>
    <property type="match status" value="1"/>
</dbReference>
<organism>
    <name type="scientific">Pediculus humanus subsp. corporis</name>
    <name type="common">Body louse</name>
    <dbReference type="NCBI Taxonomy" id="121224"/>
    <lineage>
        <taxon>Eukaryota</taxon>
        <taxon>Metazoa</taxon>
        <taxon>Ecdysozoa</taxon>
        <taxon>Arthropoda</taxon>
        <taxon>Hexapoda</taxon>
        <taxon>Insecta</taxon>
        <taxon>Pterygota</taxon>
        <taxon>Neoptera</taxon>
        <taxon>Paraneoptera</taxon>
        <taxon>Psocodea</taxon>
        <taxon>Troctomorpha</taxon>
        <taxon>Phthiraptera</taxon>
        <taxon>Anoplura</taxon>
        <taxon>Pediculidae</taxon>
        <taxon>Pediculus</taxon>
    </lineage>
</organism>
<dbReference type="CTD" id="8230877"/>
<dbReference type="GeneID" id="8230877"/>
<evidence type="ECO:0000259" key="6">
    <source>
        <dbReference type="PROSITE" id="PS51194"/>
    </source>
</evidence>
<comment type="subcellular location">
    <subcellularLocation>
        <location evidence="1">Nucleus</location>
    </subcellularLocation>
</comment>
<dbReference type="SMART" id="SM00487">
    <property type="entry name" value="DEXDc"/>
    <property type="match status" value="1"/>
</dbReference>
<evidence type="ECO:0000313" key="8">
    <source>
        <dbReference type="EMBL" id="EEB16846.1"/>
    </source>
</evidence>
<name>E0VTZ0_PEDHC</name>
<feature type="domain" description="HARP" evidence="7">
    <location>
        <begin position="61"/>
        <end position="138"/>
    </location>
</feature>
<feature type="domain" description="Helicase C-terminal" evidence="6">
    <location>
        <begin position="441"/>
        <end position="598"/>
    </location>
</feature>
<dbReference type="CDD" id="cd18793">
    <property type="entry name" value="SF2_C_SNF"/>
    <property type="match status" value="1"/>
</dbReference>
<dbReference type="Gene3D" id="3.40.50.300">
    <property type="entry name" value="P-loop containing nucleotide triphosphate hydrolases"/>
    <property type="match status" value="1"/>
</dbReference>
<dbReference type="EMBL" id="DS235777">
    <property type="protein sequence ID" value="EEB16846.1"/>
    <property type="molecule type" value="Genomic_DNA"/>
</dbReference>
<dbReference type="InterPro" id="IPR038718">
    <property type="entry name" value="SNF2-like_sf"/>
</dbReference>
<gene>
    <name evidence="9" type="primary">8230877</name>
    <name evidence="8" type="ORF">Phum_PHUM440690</name>
</gene>
<reference evidence="9" key="3">
    <citation type="submission" date="2020-05" db="UniProtKB">
        <authorList>
            <consortium name="EnsemblMetazoa"/>
        </authorList>
    </citation>
    <scope>IDENTIFICATION</scope>
    <source>
        <strain evidence="9">USDA</strain>
    </source>
</reference>
<keyword evidence="3" id="KW-0539">Nucleus</keyword>
<dbReference type="Pfam" id="PF07443">
    <property type="entry name" value="HARP"/>
    <property type="match status" value="1"/>
</dbReference>
<dbReference type="PANTHER" id="PTHR45766">
    <property type="entry name" value="DNA ANNEALING HELICASE AND ENDONUCLEASE ZRANB3 FAMILY MEMBER"/>
    <property type="match status" value="1"/>
</dbReference>
<dbReference type="GO" id="GO:0006281">
    <property type="term" value="P:DNA repair"/>
    <property type="evidence" value="ECO:0007669"/>
    <property type="project" value="TreeGrafter"/>
</dbReference>
<dbReference type="Pfam" id="PF00271">
    <property type="entry name" value="Helicase_C"/>
    <property type="match status" value="1"/>
</dbReference>
<dbReference type="SUPFAM" id="SSF52540">
    <property type="entry name" value="P-loop containing nucleoside triphosphate hydrolases"/>
    <property type="match status" value="2"/>
</dbReference>
<dbReference type="OMA" id="FTLHRAR"/>
<dbReference type="FunCoup" id="E0VTZ0">
    <property type="interactions" value="1209"/>
</dbReference>
<dbReference type="InParanoid" id="E0VTZ0"/>
<dbReference type="VEuPathDB" id="VectorBase:PHUM440690"/>